<evidence type="ECO:0000313" key="3">
    <source>
        <dbReference type="Proteomes" id="UP000007322"/>
    </source>
</evidence>
<dbReference type="STRING" id="573729.G2Q0V4"/>
<name>G2Q0V4_THET4</name>
<dbReference type="GeneID" id="11512951"/>
<gene>
    <name evidence="2" type="ORF">MYCTH_2114188</name>
</gene>
<dbReference type="AlphaFoldDB" id="G2Q0V4"/>
<proteinExistence type="predicted"/>
<feature type="compositionally biased region" description="Polar residues" evidence="1">
    <location>
        <begin position="537"/>
        <end position="547"/>
    </location>
</feature>
<dbReference type="eggNOG" id="ENOG502SD2N">
    <property type="taxonomic scope" value="Eukaryota"/>
</dbReference>
<protein>
    <submittedName>
        <fullName evidence="2">Uncharacterized protein</fullName>
    </submittedName>
</protein>
<dbReference type="HOGENOM" id="CLU_312073_0_0_1"/>
<dbReference type="OMA" id="MDGVGYW"/>
<dbReference type="KEGG" id="mtm:MYCTH_2114188"/>
<dbReference type="Proteomes" id="UP000007322">
    <property type="component" value="Chromosome 1"/>
</dbReference>
<accession>G2Q0V4</accession>
<dbReference type="InParanoid" id="G2Q0V4"/>
<dbReference type="VEuPathDB" id="FungiDB:MYCTH_2114188"/>
<organism evidence="2 3">
    <name type="scientific">Thermothelomyces thermophilus (strain ATCC 42464 / BCRC 31852 / DSM 1799)</name>
    <name type="common">Sporotrichum thermophile</name>
    <dbReference type="NCBI Taxonomy" id="573729"/>
    <lineage>
        <taxon>Eukaryota</taxon>
        <taxon>Fungi</taxon>
        <taxon>Dikarya</taxon>
        <taxon>Ascomycota</taxon>
        <taxon>Pezizomycotina</taxon>
        <taxon>Sordariomycetes</taxon>
        <taxon>Sordariomycetidae</taxon>
        <taxon>Sordariales</taxon>
        <taxon>Chaetomiaceae</taxon>
        <taxon>Thermothelomyces</taxon>
    </lineage>
</organism>
<evidence type="ECO:0000313" key="2">
    <source>
        <dbReference type="EMBL" id="AEO53254.1"/>
    </source>
</evidence>
<evidence type="ECO:0000256" key="1">
    <source>
        <dbReference type="SAM" id="MobiDB-lite"/>
    </source>
</evidence>
<dbReference type="EMBL" id="CP003002">
    <property type="protein sequence ID" value="AEO53254.1"/>
    <property type="molecule type" value="Genomic_DNA"/>
</dbReference>
<keyword evidence="3" id="KW-1185">Reference proteome</keyword>
<dbReference type="RefSeq" id="XP_003658499.1">
    <property type="nucleotide sequence ID" value="XM_003658451.1"/>
</dbReference>
<reference evidence="2 3" key="1">
    <citation type="journal article" date="2011" name="Nat. Biotechnol.">
        <title>Comparative genomic analysis of the thermophilic biomass-degrading fungi Myceliophthora thermophila and Thielavia terrestris.</title>
        <authorList>
            <person name="Berka R.M."/>
            <person name="Grigoriev I.V."/>
            <person name="Otillar R."/>
            <person name="Salamov A."/>
            <person name="Grimwood J."/>
            <person name="Reid I."/>
            <person name="Ishmael N."/>
            <person name="John T."/>
            <person name="Darmond C."/>
            <person name="Moisan M.-C."/>
            <person name="Henrissat B."/>
            <person name="Coutinho P.M."/>
            <person name="Lombard V."/>
            <person name="Natvig D.O."/>
            <person name="Lindquist E."/>
            <person name="Schmutz J."/>
            <person name="Lucas S."/>
            <person name="Harris P."/>
            <person name="Powlowski J."/>
            <person name="Bellemare A."/>
            <person name="Taylor D."/>
            <person name="Butler G."/>
            <person name="de Vries R.P."/>
            <person name="Allijn I.E."/>
            <person name="van den Brink J."/>
            <person name="Ushinsky S."/>
            <person name="Storms R."/>
            <person name="Powell A.J."/>
            <person name="Paulsen I.T."/>
            <person name="Elbourne L.D.H."/>
            <person name="Baker S.E."/>
            <person name="Magnuson J."/>
            <person name="LaBoissiere S."/>
            <person name="Clutterbuck A.J."/>
            <person name="Martinez D."/>
            <person name="Wogulis M."/>
            <person name="de Leon A.L."/>
            <person name="Rey M.W."/>
            <person name="Tsang A."/>
        </authorList>
    </citation>
    <scope>NUCLEOTIDE SEQUENCE [LARGE SCALE GENOMIC DNA]</scope>
    <source>
        <strain evidence="3">ATCC 42464 / BCRC 31852 / DSM 1799</strain>
    </source>
</reference>
<feature type="compositionally biased region" description="Polar residues" evidence="1">
    <location>
        <begin position="510"/>
        <end position="525"/>
    </location>
</feature>
<sequence length="976" mass="109954">MEYMTEFYLTTLWTYKPKVVRQIIDDMTSLGFTQAEFTYDSEYSWFKVTCRSDDADEIREQFGNIARDIEREAFEACENDLLNIDDTLKSSFDNEWFGQDVGDVSSSESGQVDEIYCRPKPHVEYRFAEVWDILDKNDEPYTIMDILDRRQAKLVEDELKVKLDARLNGKLVHIAANSKEPIHEACERLEVMLAARKLLPASSRATHVVDPEDHADPTDPGFTADVRYLANIDQKLASSTLLDPAMVHQLTEAYKSIYRDASSIRICLWAPDKGYHISLLGPKVNVRLRDRKVFGNRPAVSIKTIDKFDFVANNSSPPKQNSALEASSQVEHWIRQLPVVEESLRHAAHHLINDQVAVKSSTASVEQEDLMSFHNDETTLCRETSTAAVSETMTAHSEQQYNVAARISELCNKISPLYTGLDMLSEQSVSKSREDELGFTGEDCLIDMMAAVDITSPDNGLRSTIGWQMPALIPLPGENVRLGDKNDDSNDQPAVVGSSTQNRHPLPAPHSNQWHPQQDTTTTRSPGKEVVIKKQRVTQNGGSSKSLNPHGPPSFDALSSQPPLPRNSKVDGYSHLPSSESFLKEIEAAIAKLLLLGPYRRGKLAVRAELGRIILEKVDRSGLAFNNATTPSNGWMKAQLLRNLNNDFGGSHNISFTKILSTYGCDVEDMVNLQVNGTRLWEEIPSRVWITYSFHCGLRSGKGLSRFIVDIEDRDPKSSQFSYSIRLFDGAESADKPMPVYVHAICRHWDLRITMTHTKTDELEEMYGAFAKDLLRSLSVVRNEQGSLEVRFAVPAEAPADVHAVRVLTKWRYPSADRKSALEITEILQLVTDSYSEGPYSGTAWNTYEGKRSRPWSQRITREKRDKGEVPRWYEAAVVSLELEDLFQQNAFLKIGEKAGWDATDVRNRGIFPSIYSPALQMVRQIDHVGRLDDNHLSQKYGELLLQGSGRAAPSPASEARLDQVRFRSWIKPAQL</sequence>
<dbReference type="OrthoDB" id="3439512at2759"/>
<feature type="region of interest" description="Disordered" evidence="1">
    <location>
        <begin position="478"/>
        <end position="572"/>
    </location>
</feature>